<comment type="caution">
    <text evidence="6">The sequence shown here is derived from an EMBL/GenBank/DDBJ whole genome shotgun (WGS) entry which is preliminary data.</text>
</comment>
<dbReference type="EMBL" id="QRGO01000002">
    <property type="protein sequence ID" value="RDV02089.1"/>
    <property type="molecule type" value="Genomic_DNA"/>
</dbReference>
<dbReference type="PROSITE" id="PS50977">
    <property type="entry name" value="HTH_TETR_2"/>
    <property type="match status" value="1"/>
</dbReference>
<keyword evidence="2 4" id="KW-0238">DNA-binding</keyword>
<dbReference type="SUPFAM" id="SSF46689">
    <property type="entry name" value="Homeodomain-like"/>
    <property type="match status" value="1"/>
</dbReference>
<gene>
    <name evidence="6" type="ORF">DXH78_15940</name>
</gene>
<evidence type="ECO:0000313" key="7">
    <source>
        <dbReference type="Proteomes" id="UP000263993"/>
    </source>
</evidence>
<evidence type="ECO:0000313" key="6">
    <source>
        <dbReference type="EMBL" id="RDV02089.1"/>
    </source>
</evidence>
<proteinExistence type="predicted"/>
<accession>A0A371B3D3</accession>
<protein>
    <submittedName>
        <fullName evidence="6">TetR/AcrR family transcriptional regulator</fullName>
    </submittedName>
</protein>
<dbReference type="InterPro" id="IPR023772">
    <property type="entry name" value="DNA-bd_HTH_TetR-type_CS"/>
</dbReference>
<keyword evidence="7" id="KW-1185">Reference proteome</keyword>
<dbReference type="InterPro" id="IPR036271">
    <property type="entry name" value="Tet_transcr_reg_TetR-rel_C_sf"/>
</dbReference>
<keyword evidence="1" id="KW-0805">Transcription regulation</keyword>
<dbReference type="PANTHER" id="PTHR47506:SF1">
    <property type="entry name" value="HTH-TYPE TRANSCRIPTIONAL REGULATOR YJDC"/>
    <property type="match status" value="1"/>
</dbReference>
<feature type="domain" description="HTH tetR-type" evidence="5">
    <location>
        <begin position="9"/>
        <end position="69"/>
    </location>
</feature>
<evidence type="ECO:0000256" key="1">
    <source>
        <dbReference type="ARBA" id="ARBA00023015"/>
    </source>
</evidence>
<keyword evidence="3" id="KW-0804">Transcription</keyword>
<dbReference type="Gene3D" id="1.10.10.60">
    <property type="entry name" value="Homeodomain-like"/>
    <property type="match status" value="1"/>
</dbReference>
<dbReference type="Gene3D" id="1.10.357.10">
    <property type="entry name" value="Tetracycline Repressor, domain 2"/>
    <property type="match status" value="1"/>
</dbReference>
<dbReference type="GO" id="GO:0003677">
    <property type="term" value="F:DNA binding"/>
    <property type="evidence" value="ECO:0007669"/>
    <property type="project" value="UniProtKB-UniRule"/>
</dbReference>
<dbReference type="PANTHER" id="PTHR47506">
    <property type="entry name" value="TRANSCRIPTIONAL REGULATORY PROTEIN"/>
    <property type="match status" value="1"/>
</dbReference>
<feature type="DNA-binding region" description="H-T-H motif" evidence="4">
    <location>
        <begin position="32"/>
        <end position="51"/>
    </location>
</feature>
<name>A0A371B3D3_9BRAD</name>
<sequence length="195" mass="21634">MATMGRPREFDTGKALDKALDVFWRHGYEGASISELTHAMGISPPSLYAAFGNKEKLFHSALDRYAEVRKQIWAELMKEPTARAMMERLFDRVIEFYADEGNPNCCMLVKLSTAESDKVLAEQLCAKRAEAETMLIDRFSQAKTEGELPGDIEPADLAGYFMTVLDGLSVRAAAGAGREELHKVANLAMRGWPSP</sequence>
<dbReference type="OrthoDB" id="9795242at2"/>
<evidence type="ECO:0000256" key="2">
    <source>
        <dbReference type="ARBA" id="ARBA00023125"/>
    </source>
</evidence>
<reference evidence="7" key="1">
    <citation type="submission" date="2018-08" db="EMBL/GenBank/DDBJ databases">
        <authorList>
            <person name="Kim S.-J."/>
            <person name="Jung G.-Y."/>
        </authorList>
    </citation>
    <scope>NUCLEOTIDE SEQUENCE [LARGE SCALE GENOMIC DNA]</scope>
    <source>
        <strain evidence="7">GY_H</strain>
    </source>
</reference>
<dbReference type="PROSITE" id="PS01081">
    <property type="entry name" value="HTH_TETR_1"/>
    <property type="match status" value="1"/>
</dbReference>
<evidence type="ECO:0000256" key="4">
    <source>
        <dbReference type="PROSITE-ProRule" id="PRU00335"/>
    </source>
</evidence>
<organism evidence="6 7">
    <name type="scientific">Undibacter mobilis</name>
    <dbReference type="NCBI Taxonomy" id="2292256"/>
    <lineage>
        <taxon>Bacteria</taxon>
        <taxon>Pseudomonadati</taxon>
        <taxon>Pseudomonadota</taxon>
        <taxon>Alphaproteobacteria</taxon>
        <taxon>Hyphomicrobiales</taxon>
        <taxon>Nitrobacteraceae</taxon>
        <taxon>Undibacter</taxon>
    </lineage>
</organism>
<dbReference type="Proteomes" id="UP000263993">
    <property type="component" value="Unassembled WGS sequence"/>
</dbReference>
<dbReference type="InterPro" id="IPR009057">
    <property type="entry name" value="Homeodomain-like_sf"/>
</dbReference>
<dbReference type="AlphaFoldDB" id="A0A371B3D3"/>
<evidence type="ECO:0000259" key="5">
    <source>
        <dbReference type="PROSITE" id="PS50977"/>
    </source>
</evidence>
<evidence type="ECO:0000256" key="3">
    <source>
        <dbReference type="ARBA" id="ARBA00023163"/>
    </source>
</evidence>
<dbReference type="InterPro" id="IPR001647">
    <property type="entry name" value="HTH_TetR"/>
</dbReference>
<dbReference type="SUPFAM" id="SSF48498">
    <property type="entry name" value="Tetracyclin repressor-like, C-terminal domain"/>
    <property type="match status" value="1"/>
</dbReference>
<dbReference type="Pfam" id="PF00440">
    <property type="entry name" value="TetR_N"/>
    <property type="match status" value="1"/>
</dbReference>